<proteinExistence type="predicted"/>
<reference evidence="3" key="1">
    <citation type="submission" date="2016-10" db="EMBL/GenBank/DDBJ databases">
        <authorList>
            <person name="Varghese N."/>
            <person name="Submissions S."/>
        </authorList>
    </citation>
    <scope>NUCLEOTIDE SEQUENCE [LARGE SCALE GENOMIC DNA]</scope>
    <source>
        <strain evidence="3">VPI 5359</strain>
    </source>
</reference>
<keyword evidence="1" id="KW-0812">Transmembrane</keyword>
<dbReference type="STRING" id="1528.SAMN04488579_11773"/>
<evidence type="ECO:0000313" key="2">
    <source>
        <dbReference type="EMBL" id="SDY14072.1"/>
    </source>
</evidence>
<evidence type="ECO:0000313" key="3">
    <source>
        <dbReference type="Proteomes" id="UP000199652"/>
    </source>
</evidence>
<feature type="transmembrane region" description="Helical" evidence="1">
    <location>
        <begin position="34"/>
        <end position="51"/>
    </location>
</feature>
<accession>A0A1H3HF30</accession>
<keyword evidence="1" id="KW-0472">Membrane</keyword>
<evidence type="ECO:0000256" key="1">
    <source>
        <dbReference type="SAM" id="Phobius"/>
    </source>
</evidence>
<organism evidence="2 3">
    <name type="scientific">Eubacterium barkeri</name>
    <name type="common">Clostridium barkeri</name>
    <dbReference type="NCBI Taxonomy" id="1528"/>
    <lineage>
        <taxon>Bacteria</taxon>
        <taxon>Bacillati</taxon>
        <taxon>Bacillota</taxon>
        <taxon>Clostridia</taxon>
        <taxon>Eubacteriales</taxon>
        <taxon>Eubacteriaceae</taxon>
        <taxon>Eubacterium</taxon>
    </lineage>
</organism>
<keyword evidence="3" id="KW-1185">Reference proteome</keyword>
<dbReference type="EMBL" id="FNOU01000017">
    <property type="protein sequence ID" value="SDY14072.1"/>
    <property type="molecule type" value="Genomic_DNA"/>
</dbReference>
<dbReference type="AlphaFoldDB" id="A0A1H3HF30"/>
<dbReference type="Proteomes" id="UP000199652">
    <property type="component" value="Unassembled WGS sequence"/>
</dbReference>
<name>A0A1H3HF30_EUBBA</name>
<sequence>MRIGGCKVKKYLITVAAALVVAMAVLWMRSTPAIGGEWLMVLMAPGGVWVWEDLR</sequence>
<keyword evidence="1" id="KW-1133">Transmembrane helix</keyword>
<protein>
    <submittedName>
        <fullName evidence="2">Uncharacterized protein</fullName>
    </submittedName>
</protein>
<feature type="transmembrane region" description="Helical" evidence="1">
    <location>
        <begin position="12"/>
        <end position="28"/>
    </location>
</feature>
<gene>
    <name evidence="2" type="ORF">SAMN04488579_11773</name>
</gene>